<evidence type="ECO:0000313" key="2">
    <source>
        <dbReference type="Proteomes" id="UP001168528"/>
    </source>
</evidence>
<organism evidence="1 2">
    <name type="scientific">Rhodocytophaga aerolata</name>
    <dbReference type="NCBI Taxonomy" id="455078"/>
    <lineage>
        <taxon>Bacteria</taxon>
        <taxon>Pseudomonadati</taxon>
        <taxon>Bacteroidota</taxon>
        <taxon>Cytophagia</taxon>
        <taxon>Cytophagales</taxon>
        <taxon>Rhodocytophagaceae</taxon>
        <taxon>Rhodocytophaga</taxon>
    </lineage>
</organism>
<dbReference type="RefSeq" id="WP_302036499.1">
    <property type="nucleotide sequence ID" value="NZ_JAUKPO010000002.1"/>
</dbReference>
<reference evidence="1" key="1">
    <citation type="submission" date="2023-07" db="EMBL/GenBank/DDBJ databases">
        <title>The genome sequence of Rhodocytophaga aerolata KACC 12507.</title>
        <authorList>
            <person name="Zhang X."/>
        </authorList>
    </citation>
    <scope>NUCLEOTIDE SEQUENCE</scope>
    <source>
        <strain evidence="1">KACC 12507</strain>
    </source>
</reference>
<dbReference type="Proteomes" id="UP001168528">
    <property type="component" value="Unassembled WGS sequence"/>
</dbReference>
<evidence type="ECO:0000313" key="1">
    <source>
        <dbReference type="EMBL" id="MDO1445698.1"/>
    </source>
</evidence>
<protein>
    <submittedName>
        <fullName evidence="1">Uncharacterized protein</fullName>
    </submittedName>
</protein>
<name>A0ABT8R0T8_9BACT</name>
<keyword evidence="2" id="KW-1185">Reference proteome</keyword>
<gene>
    <name evidence="1" type="ORF">Q0590_05525</name>
</gene>
<accession>A0ABT8R0T8</accession>
<comment type="caution">
    <text evidence="1">The sequence shown here is derived from an EMBL/GenBank/DDBJ whole genome shotgun (WGS) entry which is preliminary data.</text>
</comment>
<proteinExistence type="predicted"/>
<sequence>MKEADNLLWNKIKTFELDDPTAPLTFTDRLARENGWSMEYSLKTVCEYKKFMFLLCLAPHPLTPSDQVDQVWHLHLLYTYSYWTLFCQHTIKRAIHHGPTKGGSLEKEQYLDWYIKTKAFYQDIFEQAPPEDIWPSAEKRFKERHFQRVNLSQYWLVKKPQFFNP</sequence>
<dbReference type="EMBL" id="JAUKPO010000002">
    <property type="protein sequence ID" value="MDO1445698.1"/>
    <property type="molecule type" value="Genomic_DNA"/>
</dbReference>